<feature type="compositionally biased region" description="Basic and acidic residues" evidence="2">
    <location>
        <begin position="647"/>
        <end position="662"/>
    </location>
</feature>
<dbReference type="PANTHER" id="PTHR14038">
    <property type="entry name" value="BAT2 HLA-B-ASSOCIATED TRANSCRIPT 2"/>
    <property type="match status" value="1"/>
</dbReference>
<feature type="compositionally biased region" description="Low complexity" evidence="2">
    <location>
        <begin position="1222"/>
        <end position="1237"/>
    </location>
</feature>
<feature type="compositionally biased region" description="Basic and acidic residues" evidence="2">
    <location>
        <begin position="1147"/>
        <end position="1157"/>
    </location>
</feature>
<evidence type="ECO:0000256" key="1">
    <source>
        <dbReference type="ARBA" id="ARBA00022553"/>
    </source>
</evidence>
<feature type="compositionally biased region" description="Low complexity" evidence="2">
    <location>
        <begin position="30"/>
        <end position="39"/>
    </location>
</feature>
<feature type="region of interest" description="Disordered" evidence="2">
    <location>
        <begin position="1775"/>
        <end position="1856"/>
    </location>
</feature>
<feature type="compositionally biased region" description="Low complexity" evidence="2">
    <location>
        <begin position="581"/>
        <end position="608"/>
    </location>
</feature>
<name>A0A914ZC97_9BILA</name>
<feature type="compositionally biased region" description="Basic and acidic residues" evidence="2">
    <location>
        <begin position="219"/>
        <end position="243"/>
    </location>
</feature>
<feature type="compositionally biased region" description="Basic and acidic residues" evidence="2">
    <location>
        <begin position="683"/>
        <end position="697"/>
    </location>
</feature>
<feature type="compositionally biased region" description="Low complexity" evidence="2">
    <location>
        <begin position="499"/>
        <end position="510"/>
    </location>
</feature>
<feature type="compositionally biased region" description="Low complexity" evidence="2">
    <location>
        <begin position="456"/>
        <end position="468"/>
    </location>
</feature>
<feature type="compositionally biased region" description="Pro residues" evidence="2">
    <location>
        <begin position="726"/>
        <end position="735"/>
    </location>
</feature>
<dbReference type="GO" id="GO:0030154">
    <property type="term" value="P:cell differentiation"/>
    <property type="evidence" value="ECO:0007669"/>
    <property type="project" value="TreeGrafter"/>
</dbReference>
<feature type="compositionally biased region" description="Low complexity" evidence="2">
    <location>
        <begin position="1083"/>
        <end position="1098"/>
    </location>
</feature>
<feature type="region of interest" description="Disordered" evidence="2">
    <location>
        <begin position="1344"/>
        <end position="1392"/>
    </location>
</feature>
<evidence type="ECO:0000259" key="3">
    <source>
        <dbReference type="Pfam" id="PF07001"/>
    </source>
</evidence>
<feature type="compositionally biased region" description="Low complexity" evidence="2">
    <location>
        <begin position="63"/>
        <end position="78"/>
    </location>
</feature>
<feature type="compositionally biased region" description="Polar residues" evidence="2">
    <location>
        <begin position="1238"/>
        <end position="1247"/>
    </location>
</feature>
<feature type="compositionally biased region" description="Polar residues" evidence="2">
    <location>
        <begin position="511"/>
        <end position="520"/>
    </location>
</feature>
<feature type="compositionally biased region" description="Low complexity" evidence="2">
    <location>
        <begin position="436"/>
        <end position="448"/>
    </location>
</feature>
<feature type="compositionally biased region" description="Basic and acidic residues" evidence="2">
    <location>
        <begin position="933"/>
        <end position="942"/>
    </location>
</feature>
<dbReference type="InterPro" id="IPR009738">
    <property type="entry name" value="BAT2_N"/>
</dbReference>
<protein>
    <submittedName>
        <fullName evidence="5">BAT2 N-terminal domain-containing protein</fullName>
    </submittedName>
</protein>
<feature type="compositionally biased region" description="Basic and acidic residues" evidence="2">
    <location>
        <begin position="1006"/>
        <end position="1031"/>
    </location>
</feature>
<evidence type="ECO:0000313" key="4">
    <source>
        <dbReference type="Proteomes" id="UP000887577"/>
    </source>
</evidence>
<reference evidence="5" key="1">
    <citation type="submission" date="2022-11" db="UniProtKB">
        <authorList>
            <consortium name="WormBaseParasite"/>
        </authorList>
    </citation>
    <scope>IDENTIFICATION</scope>
</reference>
<dbReference type="WBParaSite" id="PSU_v2.g7871.t1">
    <property type="protein sequence ID" value="PSU_v2.g7871.t1"/>
    <property type="gene ID" value="PSU_v2.g7871"/>
</dbReference>
<dbReference type="Proteomes" id="UP000887577">
    <property type="component" value="Unplaced"/>
</dbReference>
<feature type="compositionally biased region" description="Basic and acidic residues" evidence="2">
    <location>
        <begin position="1344"/>
        <end position="1359"/>
    </location>
</feature>
<feature type="compositionally biased region" description="Polar residues" evidence="2">
    <location>
        <begin position="79"/>
        <end position="109"/>
    </location>
</feature>
<feature type="compositionally biased region" description="Polar residues" evidence="2">
    <location>
        <begin position="669"/>
        <end position="681"/>
    </location>
</feature>
<sequence length="1882" mass="206703">MPPPATLPSLKAEHGQDPLISIVPQGGTGWTTKTSSTETESNKQNGSTDISGGNAPDLRPTWAKSQSSNSSTAQQASSENTNSVASSTMTNFSNNSQQSQGGTAAQIVQGTAAAPPNNRDFPSLAASVAAVSGSKSDTGSLKPQKTSAWGTNLADANVEIPHIPVVSTQQNQSGGYIGASTAPKPHVERIIPQRYISSQPPVTQSRVAAKIGIREKLARFSMESKEPSVDAENKATSEQESAKMETPITESPKAVQSSVAPPQQPPPSTASMNQQPQQHQQFSQPPPQLRSQDVRQLQPSQFPLPEQQPPPQNEWQNQERFVNGAPPPYNYEQQKLLQNGRGEGGYGGGPRGGMQQQQQQQHGGYHPGGGIAGQQRFDDRGNPYGERQIEELGWGSDDLSIDNRRGMINSNQNQNRNNRYRIDSRSSTEADNNTWQGPPQHYGQQPQQVGPPPPRQQQQQQHQQMPPQNAGWYDNSGYPLVPGQEYNTPPPSAQYPPGNNYNNQRSRNSSIATSDYNNYDQQQQHQKGPPRRHPEFDYRQQGYQGYPPGGPPFHDIPQQQQQQHHGHDNQQQHRNMPSANRQLQPQQQQHPPSLPQQHQQQPQRYQQPEMPYRMLKRNDEKSAEYIAHHGGGPILQQQQQSSVEEDNTIKSKPKESKSRSPKSDTSSSEASKATTVSSTPKENVWEKRMEERKKEASTKPNSRFQQELDYNFPSINDVPKDINEWNPPPPPPPPATSDSSNNKNLRKGPRRNDSNGQYQHQHSSREHQRTSRNVENVSATAVTAATLDPETLGSSHWVQEKTGPSWDNLSIPADHRPEEPPLEEDDVYTGTKREFVNSKRTRGGSQYKTGGDFASRDIRQRRGDSITTTTTTTTAATAAVAASAATTPLSSVIVNGKKPSSTSSSVTSQKPGFDPSIKRPSRAEDNFSNMGEFHAEDYKIPEETAPITTTSSSSTAPTTKRPYRARENTNTFESNENGGGGGYDSSRRGSKRGVPRQPRGNNNWKGSERLPRSAESQRDTGNDEQHFERYDTSAANSRGNGRRLAPMGGNGRGSSRFLSKHTNKPTRHKQPHFEGGGGGGGLTTAAASTTSSRSSNRASADRNVEGLKSPAASEGVDEWETASESSDVGGRDEHPPPPHPPPQQHQHQQEQQRERKNLTNGIRNSTKYQNNSDTNSKEPSQNDEISSSKSTPISSSSSTTTRNTNQKNVNPASHTYLGNGVSAKSSNAYNNKSNNNSIHQPLQQNNKQRLHNADTSKAENIKENNARDNRKGFGSHINGNSNIQTSSIHIGLAGVDINDASVIVIDNQPDILRDDFLYSEEAGDFEEVLSKKQKKLRQLQIEEERRKEQKEKEKAEKIQARKKQALQEKQQQQKQHRIEKIGGARKSQEKSVEKEVAITAGLVGDSKKVKQAITLSSSSSAATTTASTIRKNVECDLGTSIWNNTLTASNSSNSIIEKPHIPSPIARPTKSSVISSSIPLPPSTVIPTITPTSTGSSLTIDVNAVKEEFETFTIATSTVATAATASTACYDFAYDSKTLKTSSSPIGVKSSPKQLSKDVVSKPSTDATILIDLNSDHVQLKEKLDKVKDFWPGQTDFVPTLENGHIDKTSLSQAHGPNVAKVKPQPQHHDSSQQLQPQQPQILQFIPSEVKGTTKSIETNFNAFAIPPSQSPNLYQRGNAVFTMGPTSPFRQISSNHQIYPMAYGNNDFIQQQQHYGGGGQQHTNSPPINQSFFGGQLQQQQQPSRPQSYDGMFTSNQLWNNNGIDILLNSTPPLQQQQQPRYISNSRPPSHPSTVMPPNGFPPTHLPPPPNMGGYQQQPPPQSLQFQQQQQHPSNNSYIPTHIPPPSLPPPPPQHAYIELMNAPPPPIGASRNVLKYLTFQ</sequence>
<feature type="compositionally biased region" description="Basic residues" evidence="2">
    <location>
        <begin position="1058"/>
        <end position="1070"/>
    </location>
</feature>
<feature type="compositionally biased region" description="Polar residues" evidence="2">
    <location>
        <begin position="1775"/>
        <end position="1789"/>
    </location>
</feature>
<feature type="compositionally biased region" description="Low complexity" evidence="2">
    <location>
        <begin position="867"/>
        <end position="887"/>
    </location>
</feature>
<feature type="compositionally biased region" description="Basic and acidic residues" evidence="2">
    <location>
        <begin position="854"/>
        <end position="864"/>
    </location>
</feature>
<feature type="compositionally biased region" description="Pro residues" evidence="2">
    <location>
        <begin position="1843"/>
        <end position="1855"/>
    </location>
</feature>
<dbReference type="InterPro" id="IPR033184">
    <property type="entry name" value="PRRC2"/>
</dbReference>
<feature type="compositionally biased region" description="Polar residues" evidence="2">
    <location>
        <begin position="42"/>
        <end position="51"/>
    </location>
</feature>
<feature type="region of interest" description="Disordered" evidence="2">
    <location>
        <begin position="621"/>
        <end position="1282"/>
    </location>
</feature>
<keyword evidence="1" id="KW-0597">Phosphoprotein</keyword>
<feature type="compositionally biased region" description="Low complexity" evidence="2">
    <location>
        <begin position="353"/>
        <end position="364"/>
    </location>
</feature>
<feature type="compositionally biased region" description="Low complexity" evidence="2">
    <location>
        <begin position="274"/>
        <end position="283"/>
    </location>
</feature>
<evidence type="ECO:0000256" key="2">
    <source>
        <dbReference type="SAM" id="MobiDB-lite"/>
    </source>
</evidence>
<feature type="region of interest" description="Disordered" evidence="2">
    <location>
        <begin position="1712"/>
        <end position="1757"/>
    </location>
</feature>
<feature type="region of interest" description="Disordered" evidence="2">
    <location>
        <begin position="219"/>
        <end position="608"/>
    </location>
</feature>
<dbReference type="Pfam" id="PF07001">
    <property type="entry name" value="BAT2_N"/>
    <property type="match status" value="1"/>
</dbReference>
<keyword evidence="4" id="KW-1185">Reference proteome</keyword>
<organism evidence="4 5">
    <name type="scientific">Panagrolaimus superbus</name>
    <dbReference type="NCBI Taxonomy" id="310955"/>
    <lineage>
        <taxon>Eukaryota</taxon>
        <taxon>Metazoa</taxon>
        <taxon>Ecdysozoa</taxon>
        <taxon>Nematoda</taxon>
        <taxon>Chromadorea</taxon>
        <taxon>Rhabditida</taxon>
        <taxon>Tylenchina</taxon>
        <taxon>Panagrolaimomorpha</taxon>
        <taxon>Panagrolaimoidea</taxon>
        <taxon>Panagrolaimidae</taxon>
        <taxon>Panagrolaimus</taxon>
    </lineage>
</organism>
<feature type="region of interest" description="Disordered" evidence="2">
    <location>
        <begin position="1609"/>
        <end position="1638"/>
    </location>
</feature>
<feature type="compositionally biased region" description="Basic and acidic residues" evidence="2">
    <location>
        <begin position="1376"/>
        <end position="1392"/>
    </location>
</feature>
<feature type="compositionally biased region" description="Gly residues" evidence="2">
    <location>
        <begin position="341"/>
        <end position="352"/>
    </location>
</feature>
<feature type="compositionally biased region" description="Polar residues" evidence="2">
    <location>
        <begin position="1158"/>
        <end position="1185"/>
    </location>
</feature>
<accession>A0A914ZC97</accession>
<feature type="compositionally biased region" description="Low complexity" evidence="2">
    <location>
        <begin position="943"/>
        <end position="959"/>
    </location>
</feature>
<feature type="compositionally biased region" description="Low complexity" evidence="2">
    <location>
        <begin position="1187"/>
        <end position="1201"/>
    </location>
</feature>
<feature type="domain" description="BAT2 N-terminal" evidence="3">
    <location>
        <begin position="3"/>
        <end position="126"/>
    </location>
</feature>
<feature type="compositionally biased region" description="Low complexity" evidence="2">
    <location>
        <begin position="1731"/>
        <end position="1748"/>
    </location>
</feature>
<feature type="compositionally biased region" description="Low complexity" evidence="2">
    <location>
        <begin position="296"/>
        <end position="305"/>
    </location>
</feature>
<feature type="compositionally biased region" description="Basic and acidic residues" evidence="2">
    <location>
        <begin position="1251"/>
        <end position="1271"/>
    </location>
</feature>
<feature type="compositionally biased region" description="Polar residues" evidence="2">
    <location>
        <begin position="771"/>
        <end position="783"/>
    </location>
</feature>
<feature type="compositionally biased region" description="Low complexity" evidence="2">
    <location>
        <begin position="1813"/>
        <end position="1834"/>
    </location>
</feature>
<dbReference type="PANTHER" id="PTHR14038:SF0">
    <property type="entry name" value="LP18708P"/>
    <property type="match status" value="1"/>
</dbReference>
<feature type="compositionally biased region" description="Pro residues" evidence="2">
    <location>
        <begin position="1800"/>
        <end position="1812"/>
    </location>
</feature>
<feature type="region of interest" description="Disordered" evidence="2">
    <location>
        <begin position="1"/>
        <end position="121"/>
    </location>
</feature>
<proteinExistence type="predicted"/>
<feature type="compositionally biased region" description="Polar residues" evidence="2">
    <location>
        <begin position="1202"/>
        <end position="1213"/>
    </location>
</feature>
<evidence type="ECO:0000313" key="5">
    <source>
        <dbReference type="WBParaSite" id="PSU_v2.g7871.t1"/>
    </source>
</evidence>